<organism evidence="1 2">
    <name type="scientific">Rhabditophanes sp. KR3021</name>
    <dbReference type="NCBI Taxonomy" id="114890"/>
    <lineage>
        <taxon>Eukaryota</taxon>
        <taxon>Metazoa</taxon>
        <taxon>Ecdysozoa</taxon>
        <taxon>Nematoda</taxon>
        <taxon>Chromadorea</taxon>
        <taxon>Rhabditida</taxon>
        <taxon>Tylenchina</taxon>
        <taxon>Panagrolaimomorpha</taxon>
        <taxon>Strongyloidoidea</taxon>
        <taxon>Alloionematidae</taxon>
        <taxon>Rhabditophanes</taxon>
    </lineage>
</organism>
<dbReference type="WBParaSite" id="RSKR_0000752100.1">
    <property type="protein sequence ID" value="RSKR_0000752100.1"/>
    <property type="gene ID" value="RSKR_0000752100"/>
</dbReference>
<dbReference type="Proteomes" id="UP000095286">
    <property type="component" value="Unplaced"/>
</dbReference>
<accession>A0AC35U481</accession>
<proteinExistence type="predicted"/>
<evidence type="ECO:0000313" key="1">
    <source>
        <dbReference type="Proteomes" id="UP000095286"/>
    </source>
</evidence>
<evidence type="ECO:0000313" key="2">
    <source>
        <dbReference type="WBParaSite" id="RSKR_0000752100.1"/>
    </source>
</evidence>
<sequence>MANSTSSNSIKSTKTSSKPVKKINRSGKDKKTKSQKPLLTKEELTEMNYLREIVPTALNCEDPAVFLQNVATYIGSLTTRVVQKVHAGELPKDVMLRLNMIRNYKRSAKNRLTKRK</sequence>
<reference evidence="2" key="1">
    <citation type="submission" date="2016-11" db="UniProtKB">
        <authorList>
            <consortium name="WormBaseParasite"/>
        </authorList>
    </citation>
    <scope>IDENTIFICATION</scope>
    <source>
        <strain evidence="2">KR3021</strain>
    </source>
</reference>
<protein>
    <submittedName>
        <fullName evidence="2">BHLH domain-containing protein</fullName>
    </submittedName>
</protein>
<name>A0AC35U481_9BILA</name>